<keyword evidence="4" id="KW-1185">Reference proteome</keyword>
<dbReference type="SUPFAM" id="SSF57701">
    <property type="entry name" value="Zn2/Cys6 DNA-binding domain"/>
    <property type="match status" value="1"/>
</dbReference>
<dbReference type="Gene3D" id="4.10.240.10">
    <property type="entry name" value="Zn(2)-C6 fungal-type DNA-binding domain"/>
    <property type="match status" value="1"/>
</dbReference>
<dbReference type="CDD" id="cd00067">
    <property type="entry name" value="GAL4"/>
    <property type="match status" value="1"/>
</dbReference>
<evidence type="ECO:0000313" key="3">
    <source>
        <dbReference type="EMBL" id="KAL1892656.1"/>
    </source>
</evidence>
<dbReference type="InterPro" id="IPR050797">
    <property type="entry name" value="Carb_Metab_Trans_Reg"/>
</dbReference>
<feature type="domain" description="Zn(2)-C6 fungal-type" evidence="2">
    <location>
        <begin position="5"/>
        <end position="34"/>
    </location>
</feature>
<evidence type="ECO:0000313" key="4">
    <source>
        <dbReference type="Proteomes" id="UP001583186"/>
    </source>
</evidence>
<evidence type="ECO:0000259" key="2">
    <source>
        <dbReference type="PROSITE" id="PS50048"/>
    </source>
</evidence>
<protein>
    <recommendedName>
        <fullName evidence="2">Zn(2)-C6 fungal-type domain-containing protein</fullName>
    </recommendedName>
</protein>
<sequence length="557" mass="61167">MSRRACESCRIRKVKCSSGQPCSQCAQLGLPCAVVAGRPKRNNPVRGRLIAKARGEDDDDSARSLPPVAPSLASFSPAFFFDLLPAFEQLVYPFNPVICPDDLYHAIHAMDDSVEDRALVFAFAAATVFLAADETSNAMLSPSVVPSPGRRAARTQVETLVQHSLDAHKRLDSLHGLGGAKDNGDNEDDGMRTAVAEEPPVTIKRIVTCIFLEISMMGFRNYTRSFSLLREAITMLQIIQVRHPATAAGSGEDAARYQRLYWEAFIHERFLTIAAGYPSILPPLPGTNGQGHKVSLLPDPTVPAHIKLGFGRLVQLFLVMDEQFLKYWGQQGPGQTTLGDDDASVAVAWIEAKQAQLDIDEAEVQQIANANANDNANMSDSGLTELQHADLFITRLWLRTLVWQLALARGLLRSDPAAHYHPGHSGGHNAVHEGLSLHFPAQRLSAQLRLLVSRLASVASIGQQGSGIVQKLFEITSTIADVLTLPRSIEQQETIQREGYEGYEGQQTQHDVTDFVFLVQFVSQFARIREQQKAYLWDKVDQLRAQHGLESAGGHAV</sequence>
<dbReference type="PROSITE" id="PS00463">
    <property type="entry name" value="ZN2_CY6_FUNGAL_1"/>
    <property type="match status" value="1"/>
</dbReference>
<keyword evidence="1" id="KW-0539">Nucleus</keyword>
<gene>
    <name evidence="3" type="ORF">Sste5346_006942</name>
</gene>
<accession>A0ABR3YWA5</accession>
<dbReference type="CDD" id="cd12148">
    <property type="entry name" value="fungal_TF_MHR"/>
    <property type="match status" value="1"/>
</dbReference>
<dbReference type="InterPro" id="IPR036864">
    <property type="entry name" value="Zn2-C6_fun-type_DNA-bd_sf"/>
</dbReference>
<comment type="caution">
    <text evidence="3">The sequence shown here is derived from an EMBL/GenBank/DDBJ whole genome shotgun (WGS) entry which is preliminary data.</text>
</comment>
<dbReference type="PANTHER" id="PTHR31668">
    <property type="entry name" value="GLUCOSE TRANSPORT TRANSCRIPTION REGULATOR RGT1-RELATED-RELATED"/>
    <property type="match status" value="1"/>
</dbReference>
<organism evidence="3 4">
    <name type="scientific">Sporothrix stenoceras</name>
    <dbReference type="NCBI Taxonomy" id="5173"/>
    <lineage>
        <taxon>Eukaryota</taxon>
        <taxon>Fungi</taxon>
        <taxon>Dikarya</taxon>
        <taxon>Ascomycota</taxon>
        <taxon>Pezizomycotina</taxon>
        <taxon>Sordariomycetes</taxon>
        <taxon>Sordariomycetidae</taxon>
        <taxon>Ophiostomatales</taxon>
        <taxon>Ophiostomataceae</taxon>
        <taxon>Sporothrix</taxon>
    </lineage>
</organism>
<dbReference type="PROSITE" id="PS50048">
    <property type="entry name" value="ZN2_CY6_FUNGAL_2"/>
    <property type="match status" value="1"/>
</dbReference>
<name>A0ABR3YWA5_9PEZI</name>
<dbReference type="PANTHER" id="PTHR31668:SF24">
    <property type="entry name" value="TRANSCRIPTION FACTOR, PUTATIVE-RELATED"/>
    <property type="match status" value="1"/>
</dbReference>
<proteinExistence type="predicted"/>
<reference evidence="3 4" key="1">
    <citation type="journal article" date="2024" name="IMA Fungus">
        <title>IMA Genome - F19 : A genome assembly and annotation guide to empower mycologists, including annotated draft genome sequences of Ceratocystis pirilliformis, Diaporthe australafricana, Fusarium ophioides, Paecilomyces lecythidis, and Sporothrix stenoceras.</title>
        <authorList>
            <person name="Aylward J."/>
            <person name="Wilson A.M."/>
            <person name="Visagie C.M."/>
            <person name="Spraker J."/>
            <person name="Barnes I."/>
            <person name="Buitendag C."/>
            <person name="Ceriani C."/>
            <person name="Del Mar Angel L."/>
            <person name="du Plessis D."/>
            <person name="Fuchs T."/>
            <person name="Gasser K."/>
            <person name="Kramer D."/>
            <person name="Li W."/>
            <person name="Munsamy K."/>
            <person name="Piso A."/>
            <person name="Price J.L."/>
            <person name="Sonnekus B."/>
            <person name="Thomas C."/>
            <person name="van der Nest A."/>
            <person name="van Dijk A."/>
            <person name="van Heerden A."/>
            <person name="van Vuuren N."/>
            <person name="Yilmaz N."/>
            <person name="Duong T.A."/>
            <person name="van der Merwe N.A."/>
            <person name="Wingfield M.J."/>
            <person name="Wingfield B.D."/>
        </authorList>
    </citation>
    <scope>NUCLEOTIDE SEQUENCE [LARGE SCALE GENOMIC DNA]</scope>
    <source>
        <strain evidence="3 4">CMW 5346</strain>
    </source>
</reference>
<evidence type="ECO:0000256" key="1">
    <source>
        <dbReference type="ARBA" id="ARBA00023242"/>
    </source>
</evidence>
<dbReference type="SMART" id="SM00066">
    <property type="entry name" value="GAL4"/>
    <property type="match status" value="1"/>
</dbReference>
<dbReference type="Proteomes" id="UP001583186">
    <property type="component" value="Unassembled WGS sequence"/>
</dbReference>
<dbReference type="InterPro" id="IPR001138">
    <property type="entry name" value="Zn2Cys6_DnaBD"/>
</dbReference>
<dbReference type="Pfam" id="PF00172">
    <property type="entry name" value="Zn_clus"/>
    <property type="match status" value="1"/>
</dbReference>
<dbReference type="EMBL" id="JAWCUI010000043">
    <property type="protein sequence ID" value="KAL1892656.1"/>
    <property type="molecule type" value="Genomic_DNA"/>
</dbReference>